<sequence>LDVHGKKSDEHEDEELDLELSQAHQPLDRHSSFQDVHGKKSDEHEDEELDLELSQAHQPLDRHSSFQVRVLVEPV</sequence>
<evidence type="ECO:0000313" key="2">
    <source>
        <dbReference type="EMBL" id="MCE5165891.1"/>
    </source>
</evidence>
<proteinExistence type="predicted"/>
<reference evidence="2 3" key="1">
    <citation type="journal article" date="2021" name="BMC Genomics">
        <title>Datura genome reveals duplications of psychoactive alkaloid biosynthetic genes and high mutation rate following tissue culture.</title>
        <authorList>
            <person name="Rajewski A."/>
            <person name="Carter-House D."/>
            <person name="Stajich J."/>
            <person name="Litt A."/>
        </authorList>
    </citation>
    <scope>NUCLEOTIDE SEQUENCE [LARGE SCALE GENOMIC DNA]</scope>
    <source>
        <strain evidence="2">AR-01</strain>
    </source>
</reference>
<keyword evidence="3" id="KW-1185">Reference proteome</keyword>
<organism evidence="2 3">
    <name type="scientific">Datura stramonium</name>
    <name type="common">Jimsonweed</name>
    <name type="synonym">Common thornapple</name>
    <dbReference type="NCBI Taxonomy" id="4076"/>
    <lineage>
        <taxon>Eukaryota</taxon>
        <taxon>Viridiplantae</taxon>
        <taxon>Streptophyta</taxon>
        <taxon>Embryophyta</taxon>
        <taxon>Tracheophyta</taxon>
        <taxon>Spermatophyta</taxon>
        <taxon>Magnoliopsida</taxon>
        <taxon>eudicotyledons</taxon>
        <taxon>Gunneridae</taxon>
        <taxon>Pentapetalae</taxon>
        <taxon>asterids</taxon>
        <taxon>lamiids</taxon>
        <taxon>Solanales</taxon>
        <taxon>Solanaceae</taxon>
        <taxon>Solanoideae</taxon>
        <taxon>Datureae</taxon>
        <taxon>Datura</taxon>
    </lineage>
</organism>
<feature type="compositionally biased region" description="Basic and acidic residues" evidence="1">
    <location>
        <begin position="26"/>
        <end position="43"/>
    </location>
</feature>
<feature type="region of interest" description="Disordered" evidence="1">
    <location>
        <begin position="22"/>
        <end position="63"/>
    </location>
</feature>
<dbReference type="Proteomes" id="UP000823775">
    <property type="component" value="Unassembled WGS sequence"/>
</dbReference>
<gene>
    <name evidence="2" type="ORF">HAX54_012930</name>
</gene>
<evidence type="ECO:0000313" key="3">
    <source>
        <dbReference type="Proteomes" id="UP000823775"/>
    </source>
</evidence>
<feature type="non-terminal residue" evidence="2">
    <location>
        <position position="1"/>
    </location>
</feature>
<accession>A0ABS8Y5C4</accession>
<protein>
    <submittedName>
        <fullName evidence="2">Uncharacterized protein</fullName>
    </submittedName>
</protein>
<name>A0ABS8Y5C4_DATST</name>
<comment type="caution">
    <text evidence="2">The sequence shown here is derived from an EMBL/GenBank/DDBJ whole genome shotgun (WGS) entry which is preliminary data.</text>
</comment>
<evidence type="ECO:0000256" key="1">
    <source>
        <dbReference type="SAM" id="MobiDB-lite"/>
    </source>
</evidence>
<dbReference type="EMBL" id="JACEIK010017637">
    <property type="protein sequence ID" value="MCE5165891.1"/>
    <property type="molecule type" value="Genomic_DNA"/>
</dbReference>